<feature type="domain" description="BIG2" evidence="1">
    <location>
        <begin position="165"/>
        <end position="245"/>
    </location>
</feature>
<gene>
    <name evidence="2" type="ORF">SAMN05421579_13010</name>
</gene>
<dbReference type="SUPFAM" id="SSF49373">
    <property type="entry name" value="Invasin/intimin cell-adhesion fragments"/>
    <property type="match status" value="1"/>
</dbReference>
<evidence type="ECO:0000313" key="3">
    <source>
        <dbReference type="Proteomes" id="UP000199011"/>
    </source>
</evidence>
<dbReference type="AlphaFoldDB" id="A0A1I5CSR0"/>
<evidence type="ECO:0000259" key="1">
    <source>
        <dbReference type="SMART" id="SM00635"/>
    </source>
</evidence>
<protein>
    <submittedName>
        <fullName evidence="2">Ig-like domain (Group 2)</fullName>
    </submittedName>
</protein>
<dbReference type="InterPro" id="IPR003343">
    <property type="entry name" value="Big_2"/>
</dbReference>
<name>A0A1I5CSR0_9GAMM</name>
<accession>A0A1I5CSR0</accession>
<evidence type="ECO:0000313" key="2">
    <source>
        <dbReference type="EMBL" id="SFN90020.1"/>
    </source>
</evidence>
<dbReference type="InterPro" id="IPR008964">
    <property type="entry name" value="Invasin/intimin_cell_adhesion"/>
</dbReference>
<keyword evidence="3" id="KW-1185">Reference proteome</keyword>
<dbReference type="Pfam" id="PF02368">
    <property type="entry name" value="Big_2"/>
    <property type="match status" value="1"/>
</dbReference>
<organism evidence="2 3">
    <name type="scientific">Xenorhabdus japonica</name>
    <dbReference type="NCBI Taxonomy" id="53341"/>
    <lineage>
        <taxon>Bacteria</taxon>
        <taxon>Pseudomonadati</taxon>
        <taxon>Pseudomonadota</taxon>
        <taxon>Gammaproteobacteria</taxon>
        <taxon>Enterobacterales</taxon>
        <taxon>Morganellaceae</taxon>
        <taxon>Xenorhabdus</taxon>
    </lineage>
</organism>
<dbReference type="Gene3D" id="2.60.40.1080">
    <property type="match status" value="1"/>
</dbReference>
<dbReference type="SMART" id="SM00635">
    <property type="entry name" value="BID_2"/>
    <property type="match status" value="1"/>
</dbReference>
<dbReference type="OrthoDB" id="6442027at2"/>
<sequence length="250" mass="26836">MANCPVETNKLIGRNAIIRIAHGCPDAVPDQSAFFRIGALTTKSFDLSPNTLTSEADDSKGLVESVVTSMDLTISFDGEYRKRDKAEDFGPLRLLREIPKEVQSGRQPSYWVQMDFTGENSFVLQGYMVFTSWSSQFGANEIATYSGELKVSDADTVDWLIEEVAVQSVTVNPQSLTVAVGKTGSFVVNFSPADATNKNYTVTSDKTNVATVSKVGNVVTVKGVAEGAVNITVLTQDGNKAAKCAVTVTA</sequence>
<proteinExistence type="predicted"/>
<reference evidence="3" key="1">
    <citation type="submission" date="2016-10" db="EMBL/GenBank/DDBJ databases">
        <authorList>
            <person name="Varghese N."/>
            <person name="Submissions S."/>
        </authorList>
    </citation>
    <scope>NUCLEOTIDE SEQUENCE [LARGE SCALE GENOMIC DNA]</scope>
    <source>
        <strain evidence="3">DSM 16522</strain>
    </source>
</reference>
<dbReference type="EMBL" id="FOVO01000030">
    <property type="protein sequence ID" value="SFN90020.1"/>
    <property type="molecule type" value="Genomic_DNA"/>
</dbReference>
<dbReference type="Proteomes" id="UP000199011">
    <property type="component" value="Unassembled WGS sequence"/>
</dbReference>
<dbReference type="RefSeq" id="WP_092519910.1">
    <property type="nucleotide sequence ID" value="NZ_CAWRAH010000069.1"/>
</dbReference>
<dbReference type="STRING" id="53341.SAMN05421579_13010"/>